<name>A0ABN8QAK9_9CNID</name>
<gene>
    <name evidence="3" type="ORF">PEVE_00002945</name>
</gene>
<proteinExistence type="predicted"/>
<feature type="domain" description="Repulsive guidance molecule N-terminal" evidence="2">
    <location>
        <begin position="47"/>
        <end position="120"/>
    </location>
</feature>
<keyword evidence="4" id="KW-1185">Reference proteome</keyword>
<dbReference type="EMBL" id="CALNXI010001175">
    <property type="protein sequence ID" value="CAH3158713.1"/>
    <property type="molecule type" value="Genomic_DNA"/>
</dbReference>
<feature type="signal peptide" evidence="1">
    <location>
        <begin position="1"/>
        <end position="22"/>
    </location>
</feature>
<evidence type="ECO:0000256" key="1">
    <source>
        <dbReference type="SAM" id="SignalP"/>
    </source>
</evidence>
<dbReference type="InterPro" id="IPR010536">
    <property type="entry name" value="RGM_N"/>
</dbReference>
<reference evidence="3 4" key="1">
    <citation type="submission" date="2022-05" db="EMBL/GenBank/DDBJ databases">
        <authorList>
            <consortium name="Genoscope - CEA"/>
            <person name="William W."/>
        </authorList>
    </citation>
    <scope>NUCLEOTIDE SEQUENCE [LARGE SCALE GENOMIC DNA]</scope>
</reference>
<keyword evidence="1" id="KW-0732">Signal</keyword>
<dbReference type="Proteomes" id="UP001159427">
    <property type="component" value="Unassembled WGS sequence"/>
</dbReference>
<organism evidence="3 4">
    <name type="scientific">Porites evermanni</name>
    <dbReference type="NCBI Taxonomy" id="104178"/>
    <lineage>
        <taxon>Eukaryota</taxon>
        <taxon>Metazoa</taxon>
        <taxon>Cnidaria</taxon>
        <taxon>Anthozoa</taxon>
        <taxon>Hexacorallia</taxon>
        <taxon>Scleractinia</taxon>
        <taxon>Fungiina</taxon>
        <taxon>Poritidae</taxon>
        <taxon>Porites</taxon>
    </lineage>
</organism>
<protein>
    <recommendedName>
        <fullName evidence="2">Repulsive guidance molecule N-terminal domain-containing protein</fullName>
    </recommendedName>
</protein>
<evidence type="ECO:0000313" key="3">
    <source>
        <dbReference type="EMBL" id="CAH3158713.1"/>
    </source>
</evidence>
<evidence type="ECO:0000259" key="2">
    <source>
        <dbReference type="Pfam" id="PF06535"/>
    </source>
</evidence>
<comment type="caution">
    <text evidence="3">The sequence shown here is derived from an EMBL/GenBank/DDBJ whole genome shotgun (WGS) entry which is preliminary data.</text>
</comment>
<dbReference type="Pfam" id="PF06535">
    <property type="entry name" value="RGM_N"/>
    <property type="match status" value="1"/>
</dbReference>
<sequence length="221" mass="25089">MASISLLLLVSFLCITIHGCFGGDAPTVNATFSPTAPRLPCEYVAIGRCNHEFKNVFLIAKRRAIYAGRSQSFKDKKNVYCQALQTFMDCLWKSLKKCRGGTWLAQYSLVVLEHGVMDKKCAVCRRHRVRKLEKALNGHDTCPACARFVHRKCVKRFLDKMTQDTNMCHDVQEFIACYVEEGDPKKSSCGLERIVKNFSRLCGQLGKQMLREDEIHPGLMC</sequence>
<accession>A0ABN8QAK9</accession>
<feature type="chain" id="PRO_5045315190" description="Repulsive guidance molecule N-terminal domain-containing protein" evidence="1">
    <location>
        <begin position="23"/>
        <end position="221"/>
    </location>
</feature>
<evidence type="ECO:0000313" key="4">
    <source>
        <dbReference type="Proteomes" id="UP001159427"/>
    </source>
</evidence>